<accession>A0A9X2D8Y4</accession>
<proteinExistence type="predicted"/>
<comment type="caution">
    <text evidence="2">The sequence shown here is derived from an EMBL/GenBank/DDBJ whole genome shotgun (WGS) entry which is preliminary data.</text>
</comment>
<dbReference type="Proteomes" id="UP001139485">
    <property type="component" value="Unassembled WGS sequence"/>
</dbReference>
<reference evidence="2" key="1">
    <citation type="submission" date="2022-05" db="EMBL/GenBank/DDBJ databases">
        <authorList>
            <person name="Tuo L."/>
        </authorList>
    </citation>
    <scope>NUCLEOTIDE SEQUENCE</scope>
    <source>
        <strain evidence="2">BSK12Z-4</strain>
    </source>
</reference>
<sequence length="303" mass="32244">MIDLRSLAALLDRYGDDLDLPVAPFAIDGTEHDTDTDPVLMGVVNLSQDSWYRESVVPDAPAALRLGRILAAQGAHVVDVGAESVQAHAARVAEQRQADQLVPVVTDLVAAGVPVSVESYHPSVVEACLKAGASVLNLTGSGEDEAMFDLAGRHGASVVMCDVGGENPRELEAAAGPADDPMGAALDRFAARIEHARSLGVRSIAVDPGVGFGFAWNPDYVDRARYQAAVLLQTFRLRRLGVPVCHALPAAMNHFREEVTTAEGFFAVLASLGRTGVLRTHEISRVRGVLHAMADFSPDPDRR</sequence>
<dbReference type="PANTHER" id="PTHR20941">
    <property type="entry name" value="FOLATE SYNTHESIS PROTEINS"/>
    <property type="match status" value="1"/>
</dbReference>
<dbReference type="Pfam" id="PF00809">
    <property type="entry name" value="Pterin_bind"/>
    <property type="match status" value="1"/>
</dbReference>
<dbReference type="GO" id="GO:0046654">
    <property type="term" value="P:tetrahydrofolate biosynthetic process"/>
    <property type="evidence" value="ECO:0007669"/>
    <property type="project" value="TreeGrafter"/>
</dbReference>
<dbReference type="Gene3D" id="3.20.20.20">
    <property type="entry name" value="Dihydropteroate synthase-like"/>
    <property type="match status" value="1"/>
</dbReference>
<dbReference type="RefSeq" id="WP_250827949.1">
    <property type="nucleotide sequence ID" value="NZ_JAMOIL010000019.1"/>
</dbReference>
<feature type="domain" description="Pterin-binding" evidence="1">
    <location>
        <begin position="38"/>
        <end position="302"/>
    </location>
</feature>
<evidence type="ECO:0000313" key="2">
    <source>
        <dbReference type="EMBL" id="MCM0621538.1"/>
    </source>
</evidence>
<dbReference type="EMBL" id="JAMOIL010000019">
    <property type="protein sequence ID" value="MCM0621538.1"/>
    <property type="molecule type" value="Genomic_DNA"/>
</dbReference>
<evidence type="ECO:0000313" key="3">
    <source>
        <dbReference type="Proteomes" id="UP001139485"/>
    </source>
</evidence>
<dbReference type="InterPro" id="IPR000489">
    <property type="entry name" value="Pterin-binding_dom"/>
</dbReference>
<dbReference type="AlphaFoldDB" id="A0A9X2D8Y4"/>
<evidence type="ECO:0000259" key="1">
    <source>
        <dbReference type="PROSITE" id="PS50972"/>
    </source>
</evidence>
<dbReference type="InterPro" id="IPR045031">
    <property type="entry name" value="DHP_synth-like"/>
</dbReference>
<dbReference type="PANTHER" id="PTHR20941:SF1">
    <property type="entry name" value="FOLIC ACID SYNTHESIS PROTEIN FOL1"/>
    <property type="match status" value="1"/>
</dbReference>
<dbReference type="GO" id="GO:0004156">
    <property type="term" value="F:dihydropteroate synthase activity"/>
    <property type="evidence" value="ECO:0007669"/>
    <property type="project" value="TreeGrafter"/>
</dbReference>
<keyword evidence="3" id="KW-1185">Reference proteome</keyword>
<organism evidence="2 3">
    <name type="scientific">Nocardioides bruguierae</name>
    <dbReference type="NCBI Taxonomy" id="2945102"/>
    <lineage>
        <taxon>Bacteria</taxon>
        <taxon>Bacillati</taxon>
        <taxon>Actinomycetota</taxon>
        <taxon>Actinomycetes</taxon>
        <taxon>Propionibacteriales</taxon>
        <taxon>Nocardioidaceae</taxon>
        <taxon>Nocardioides</taxon>
    </lineage>
</organism>
<dbReference type="SUPFAM" id="SSF51717">
    <property type="entry name" value="Dihydropteroate synthetase-like"/>
    <property type="match status" value="1"/>
</dbReference>
<name>A0A9X2D8Y4_9ACTN</name>
<protein>
    <submittedName>
        <fullName evidence="2">Dihydropteroate synthase</fullName>
    </submittedName>
</protein>
<dbReference type="InterPro" id="IPR011005">
    <property type="entry name" value="Dihydropteroate_synth-like_sf"/>
</dbReference>
<dbReference type="PROSITE" id="PS50972">
    <property type="entry name" value="PTERIN_BINDING"/>
    <property type="match status" value="1"/>
</dbReference>
<gene>
    <name evidence="2" type="ORF">M8330_14690</name>
</gene>